<dbReference type="PANTHER" id="PTHR10342">
    <property type="entry name" value="ARYLSULFATASE"/>
    <property type="match status" value="1"/>
</dbReference>
<dbReference type="Gene3D" id="3.40.720.10">
    <property type="entry name" value="Alkaline Phosphatase, subunit A"/>
    <property type="match status" value="1"/>
</dbReference>
<evidence type="ECO:0000256" key="4">
    <source>
        <dbReference type="ARBA" id="ARBA00022837"/>
    </source>
</evidence>
<name>A0A7D9K7B0_PARCT</name>
<keyword evidence="4" id="KW-0106">Calcium</keyword>
<evidence type="ECO:0000256" key="1">
    <source>
        <dbReference type="ARBA" id="ARBA00001913"/>
    </source>
</evidence>
<dbReference type="OrthoDB" id="103349at2759"/>
<dbReference type="Gene3D" id="3.30.1120.10">
    <property type="match status" value="1"/>
</dbReference>
<evidence type="ECO:0000256" key="5">
    <source>
        <dbReference type="ARBA" id="ARBA00023180"/>
    </source>
</evidence>
<keyword evidence="5" id="KW-0325">Glycoprotein</keyword>
<proteinExistence type="inferred from homology"/>
<dbReference type="Proteomes" id="UP001152795">
    <property type="component" value="Unassembled WGS sequence"/>
</dbReference>
<dbReference type="GO" id="GO:0008484">
    <property type="term" value="F:sulfuric ester hydrolase activity"/>
    <property type="evidence" value="ECO:0007669"/>
    <property type="project" value="InterPro"/>
</dbReference>
<gene>
    <name evidence="6" type="ORF">PACLA_8A069818</name>
</gene>
<reference evidence="6" key="1">
    <citation type="submission" date="2020-04" db="EMBL/GenBank/DDBJ databases">
        <authorList>
            <person name="Alioto T."/>
            <person name="Alioto T."/>
            <person name="Gomez Garrido J."/>
        </authorList>
    </citation>
    <scope>NUCLEOTIDE SEQUENCE</scope>
    <source>
        <strain evidence="6">A484AB</strain>
    </source>
</reference>
<comment type="caution">
    <text evidence="6">The sequence shown here is derived from an EMBL/GenBank/DDBJ whole genome shotgun (WGS) entry which is preliminary data.</text>
</comment>
<dbReference type="GO" id="GO:0046872">
    <property type="term" value="F:metal ion binding"/>
    <property type="evidence" value="ECO:0007669"/>
    <property type="project" value="UniProtKB-KW"/>
</dbReference>
<keyword evidence="7" id="KW-1185">Reference proteome</keyword>
<sequence>MVSAMDEAIGNITKTLKEKGLWNNTVLIFSTDNGGQVQNGGNYNWPLRGWKGSLWESGVRGVGFVNSPLLKNPGRVSHEMIHVSDWFPTLVKLAGGDLNGTKPLDGFNIWETINTGKPSPRTEILHNIDPGRVSWFYNWSAQAALRVGDWKLLTGFQSRHSQWIPPPNSSFNLSKENHYTNETKKINCLTLLTIQKSGMNCRLNIQRKCRNYCPDLKNTIKLRSL</sequence>
<dbReference type="InterPro" id="IPR017850">
    <property type="entry name" value="Alkaline_phosphatase_core_sf"/>
</dbReference>
<dbReference type="InterPro" id="IPR000917">
    <property type="entry name" value="Sulfatase_N"/>
</dbReference>
<evidence type="ECO:0000256" key="3">
    <source>
        <dbReference type="ARBA" id="ARBA00022723"/>
    </source>
</evidence>
<dbReference type="Pfam" id="PF00884">
    <property type="entry name" value="Sulfatase"/>
    <property type="match status" value="1"/>
</dbReference>
<keyword evidence="3" id="KW-0479">Metal-binding</keyword>
<accession>A0A7D9K7B0</accession>
<evidence type="ECO:0000313" key="7">
    <source>
        <dbReference type="Proteomes" id="UP001152795"/>
    </source>
</evidence>
<dbReference type="PANTHER" id="PTHR10342:SF274">
    <property type="entry name" value="ARYLSULFATASE B"/>
    <property type="match status" value="1"/>
</dbReference>
<evidence type="ECO:0000313" key="6">
    <source>
        <dbReference type="EMBL" id="CAB4041909.1"/>
    </source>
</evidence>
<dbReference type="InterPro" id="IPR047115">
    <property type="entry name" value="ARSB"/>
</dbReference>
<comment type="similarity">
    <text evidence="2">Belongs to the sulfatase family.</text>
</comment>
<comment type="cofactor">
    <cofactor evidence="1">
        <name>Ca(2+)</name>
        <dbReference type="ChEBI" id="CHEBI:29108"/>
    </cofactor>
</comment>
<dbReference type="SUPFAM" id="SSF53649">
    <property type="entry name" value="Alkaline phosphatase-like"/>
    <property type="match status" value="1"/>
</dbReference>
<organism evidence="6 7">
    <name type="scientific">Paramuricea clavata</name>
    <name type="common">Red gorgonian</name>
    <name type="synonym">Violescent sea-whip</name>
    <dbReference type="NCBI Taxonomy" id="317549"/>
    <lineage>
        <taxon>Eukaryota</taxon>
        <taxon>Metazoa</taxon>
        <taxon>Cnidaria</taxon>
        <taxon>Anthozoa</taxon>
        <taxon>Octocorallia</taxon>
        <taxon>Malacalcyonacea</taxon>
        <taxon>Plexauridae</taxon>
        <taxon>Paramuricea</taxon>
    </lineage>
</organism>
<protein>
    <submittedName>
        <fullName evidence="6">Arylsulfatase B, partial</fullName>
    </submittedName>
</protein>
<dbReference type="AlphaFoldDB" id="A0A7D9K7B0"/>
<evidence type="ECO:0000256" key="2">
    <source>
        <dbReference type="ARBA" id="ARBA00008779"/>
    </source>
</evidence>
<dbReference type="EMBL" id="CACRXK020029139">
    <property type="protein sequence ID" value="CAB4041909.1"/>
    <property type="molecule type" value="Genomic_DNA"/>
</dbReference>